<evidence type="ECO:0000256" key="4">
    <source>
        <dbReference type="ARBA" id="ARBA00023054"/>
    </source>
</evidence>
<sequence>MDPRRHVQPPYEGRNVQASAVQRHGQSSVGYLHSRHIHPPELLENVLAQQAKDLHELAGKNDYLARNNEYCRYDLGATQREINQLSEHMRINREKDGRIIKDLLDRIAKTESNIFDGESVKKELEESLIEKQMLLHDRHVLTSKIQQASQELGNTQIDLKRLPDLRAELDSLREKLQREQKKSLEQGDLIIQEVAHMQIMEKNLEDMIKEIEQLRAELLNAVRLPNELVQEFVASRQEIKKLREQIRNIRTEKDKEIANLLDRIGKMESGINENESIRRELEEAHIEVQNLAAARDDLTSQIHKGSQELEKARSDIKMIPEMVAERDTLKTKHKKLWRIFKWKKISNIKKVKQMKMMEKHLVDMVEEVQKLQARLLNASCQQDGI</sequence>
<reference evidence="8 9" key="1">
    <citation type="submission" date="2024-01" db="EMBL/GenBank/DDBJ databases">
        <title>The complete chloroplast genome sequence of Lithospermum erythrorhizon: insights into the phylogenetic relationship among Boraginaceae species and the maternal lineages of purple gromwells.</title>
        <authorList>
            <person name="Okada T."/>
            <person name="Watanabe K."/>
        </authorList>
    </citation>
    <scope>NUCLEOTIDE SEQUENCE [LARGE SCALE GENOMIC DNA]</scope>
</reference>
<evidence type="ECO:0000256" key="6">
    <source>
        <dbReference type="SAM" id="Coils"/>
    </source>
</evidence>
<organism evidence="8 9">
    <name type="scientific">Lithospermum erythrorhizon</name>
    <name type="common">Purple gromwell</name>
    <name type="synonym">Lithospermum officinale var. erythrorhizon</name>
    <dbReference type="NCBI Taxonomy" id="34254"/>
    <lineage>
        <taxon>Eukaryota</taxon>
        <taxon>Viridiplantae</taxon>
        <taxon>Streptophyta</taxon>
        <taxon>Embryophyta</taxon>
        <taxon>Tracheophyta</taxon>
        <taxon>Spermatophyta</taxon>
        <taxon>Magnoliopsida</taxon>
        <taxon>eudicotyledons</taxon>
        <taxon>Gunneridae</taxon>
        <taxon>Pentapetalae</taxon>
        <taxon>asterids</taxon>
        <taxon>lamiids</taxon>
        <taxon>Boraginales</taxon>
        <taxon>Boraginaceae</taxon>
        <taxon>Boraginoideae</taxon>
        <taxon>Lithospermeae</taxon>
        <taxon>Lithospermum</taxon>
    </lineage>
</organism>
<evidence type="ECO:0000313" key="8">
    <source>
        <dbReference type="EMBL" id="GAA0141355.1"/>
    </source>
</evidence>
<feature type="region of interest" description="Disordered" evidence="7">
    <location>
        <begin position="1"/>
        <end position="20"/>
    </location>
</feature>
<dbReference type="GO" id="GO:0009908">
    <property type="term" value="P:flower development"/>
    <property type="evidence" value="ECO:0007669"/>
    <property type="project" value="UniProtKB-KW"/>
</dbReference>
<protein>
    <submittedName>
        <fullName evidence="8">Uncharacterized protein</fullName>
    </submittedName>
</protein>
<dbReference type="InterPro" id="IPR040353">
    <property type="entry name" value="FLX/FLX-like"/>
</dbReference>
<keyword evidence="5" id="KW-0287">Flowering</keyword>
<gene>
    <name evidence="8" type="ORF">LIER_35378</name>
</gene>
<comment type="similarity">
    <text evidence="1">Belongs to the FLX family.</text>
</comment>
<dbReference type="PANTHER" id="PTHR33405:SF18">
    <property type="entry name" value="PROTEIN FLX-LIKE 4"/>
    <property type="match status" value="1"/>
</dbReference>
<accession>A0AAV3NPT9</accession>
<evidence type="ECO:0000256" key="3">
    <source>
        <dbReference type="ARBA" id="ARBA00022782"/>
    </source>
</evidence>
<evidence type="ECO:0000256" key="1">
    <source>
        <dbReference type="ARBA" id="ARBA00005405"/>
    </source>
</evidence>
<dbReference type="PANTHER" id="PTHR33405">
    <property type="entry name" value="PROTEIN FLX-LIKE 2"/>
    <property type="match status" value="1"/>
</dbReference>
<name>A0AAV3NPT9_LITER</name>
<proteinExistence type="inferred from homology"/>
<evidence type="ECO:0000256" key="7">
    <source>
        <dbReference type="SAM" id="MobiDB-lite"/>
    </source>
</evidence>
<feature type="coiled-coil region" evidence="6">
    <location>
        <begin position="162"/>
        <end position="315"/>
    </location>
</feature>
<dbReference type="EMBL" id="BAABME010015471">
    <property type="protein sequence ID" value="GAA0141355.1"/>
    <property type="molecule type" value="Genomic_DNA"/>
</dbReference>
<evidence type="ECO:0000256" key="2">
    <source>
        <dbReference type="ARBA" id="ARBA00022473"/>
    </source>
</evidence>
<evidence type="ECO:0000256" key="5">
    <source>
        <dbReference type="ARBA" id="ARBA00023089"/>
    </source>
</evidence>
<evidence type="ECO:0000313" key="9">
    <source>
        <dbReference type="Proteomes" id="UP001454036"/>
    </source>
</evidence>
<keyword evidence="3" id="KW-0221">Differentiation</keyword>
<keyword evidence="4 6" id="KW-0175">Coiled coil</keyword>
<dbReference type="Proteomes" id="UP001454036">
    <property type="component" value="Unassembled WGS sequence"/>
</dbReference>
<comment type="caution">
    <text evidence="8">The sequence shown here is derived from an EMBL/GenBank/DDBJ whole genome shotgun (WGS) entry which is preliminary data.</text>
</comment>
<dbReference type="AlphaFoldDB" id="A0AAV3NPT9"/>
<keyword evidence="2" id="KW-0217">Developmental protein</keyword>
<keyword evidence="9" id="KW-1185">Reference proteome</keyword>
<feature type="coiled-coil region" evidence="6">
    <location>
        <begin position="354"/>
        <end position="381"/>
    </location>
</feature>
<dbReference type="GO" id="GO:0030154">
    <property type="term" value="P:cell differentiation"/>
    <property type="evidence" value="ECO:0007669"/>
    <property type="project" value="UniProtKB-KW"/>
</dbReference>